<feature type="region of interest" description="Disordered" evidence="1">
    <location>
        <begin position="36"/>
        <end position="143"/>
    </location>
</feature>
<evidence type="ECO:0000313" key="2">
    <source>
        <dbReference type="EMBL" id="VZR98128.1"/>
    </source>
</evidence>
<dbReference type="AlphaFoldDB" id="A0A654IIV2"/>
<dbReference type="InterPro" id="IPR054816">
    <property type="entry name" value="Lipoprotein_mollicutes-type_CS"/>
</dbReference>
<proteinExistence type="predicted"/>
<reference evidence="2" key="1">
    <citation type="submission" date="2019-11" db="EMBL/GenBank/DDBJ databases">
        <authorList>
            <person name="Falquet L."/>
            <person name="Falquet L."/>
        </authorList>
    </citation>
    <scope>NUCLEOTIDE SEQUENCE</scope>
    <source>
        <strain evidence="2">8756-13</strain>
    </source>
</reference>
<gene>
    <name evidence="2" type="ORF">MF5295_00637</name>
</gene>
<feature type="compositionally biased region" description="Basic and acidic residues" evidence="1">
    <location>
        <begin position="36"/>
        <end position="79"/>
    </location>
</feature>
<dbReference type="EMBL" id="LR739235">
    <property type="protein sequence ID" value="VZR98128.1"/>
    <property type="molecule type" value="Genomic_DNA"/>
</dbReference>
<evidence type="ECO:0000256" key="1">
    <source>
        <dbReference type="SAM" id="MobiDB-lite"/>
    </source>
</evidence>
<evidence type="ECO:0008006" key="3">
    <source>
        <dbReference type="Google" id="ProtNLM"/>
    </source>
</evidence>
<protein>
    <recommendedName>
        <fullName evidence="3">Lipoprotein</fullName>
    </recommendedName>
</protein>
<organism evidence="2">
    <name type="scientific">Mycoplasma feriruminatoris</name>
    <dbReference type="NCBI Taxonomy" id="1179777"/>
    <lineage>
        <taxon>Bacteria</taxon>
        <taxon>Bacillati</taxon>
        <taxon>Mycoplasmatota</taxon>
        <taxon>Mollicutes</taxon>
        <taxon>Mycoplasmataceae</taxon>
        <taxon>Mycoplasma</taxon>
    </lineage>
</organism>
<feature type="compositionally biased region" description="Acidic residues" evidence="1">
    <location>
        <begin position="101"/>
        <end position="112"/>
    </location>
</feature>
<dbReference type="PROSITE" id="PS51257">
    <property type="entry name" value="PROKAR_LIPOPROTEIN"/>
    <property type="match status" value="1"/>
</dbReference>
<sequence>MKKLLTILGSLSLIPIISFTLIACKTPTIINRLKTEKPKVETPKDEKPKDEKPKEEKLDEKEQIKQPEKTPHNTRSEKENYEEDISNDSKSRENESNTEVNETEIQGDEPIGEAEVNTNPNETEIQGDEPIGETETPKRSKQDNFNLIKKYGLEINKIFSESPDRMSKITTENNSLILEILGRIIKFYTEIMNYNNFNDFEKELKDKLKDKPKDKLESIDGFINKIEEEWNKVIDEYENEEENILKILKS</sequence>
<name>A0A654IIV2_9MOLU</name>
<dbReference type="NCBIfam" id="NF038029">
    <property type="entry name" value="LP_plasma"/>
    <property type="match status" value="1"/>
</dbReference>
<accession>A0A654IIV2</accession>